<comment type="caution">
    <text evidence="1">The sequence shown here is derived from an EMBL/GenBank/DDBJ whole genome shotgun (WGS) entry which is preliminary data.</text>
</comment>
<protein>
    <submittedName>
        <fullName evidence="1">Uncharacterized protein</fullName>
    </submittedName>
</protein>
<proteinExistence type="predicted"/>
<keyword evidence="2" id="KW-1185">Reference proteome</keyword>
<dbReference type="AlphaFoldDB" id="A0AAV5DNW3"/>
<accession>A0AAV5DNW3</accession>
<sequence length="71" mass="7282">MAGTEVAGGGATAVDGEVRAVCALEEGRVYCACARRRGRTQQFIRLRRPSLGACTLPPSAGVPVAIHGSAE</sequence>
<organism evidence="1 2">
    <name type="scientific">Eleusine coracana subsp. coracana</name>
    <dbReference type="NCBI Taxonomy" id="191504"/>
    <lineage>
        <taxon>Eukaryota</taxon>
        <taxon>Viridiplantae</taxon>
        <taxon>Streptophyta</taxon>
        <taxon>Embryophyta</taxon>
        <taxon>Tracheophyta</taxon>
        <taxon>Spermatophyta</taxon>
        <taxon>Magnoliopsida</taxon>
        <taxon>Liliopsida</taxon>
        <taxon>Poales</taxon>
        <taxon>Poaceae</taxon>
        <taxon>PACMAD clade</taxon>
        <taxon>Chloridoideae</taxon>
        <taxon>Cynodonteae</taxon>
        <taxon>Eleusininae</taxon>
        <taxon>Eleusine</taxon>
    </lineage>
</organism>
<evidence type="ECO:0000313" key="1">
    <source>
        <dbReference type="EMBL" id="GJN12183.1"/>
    </source>
</evidence>
<reference evidence="1" key="2">
    <citation type="submission" date="2021-12" db="EMBL/GenBank/DDBJ databases">
        <title>Resequencing data analysis of finger millet.</title>
        <authorList>
            <person name="Hatakeyama M."/>
            <person name="Aluri S."/>
            <person name="Balachadran M.T."/>
            <person name="Sivarajan S.R."/>
            <person name="Poveda L."/>
            <person name="Shimizu-Inatsugi R."/>
            <person name="Schlapbach R."/>
            <person name="Sreeman S.M."/>
            <person name="Shimizu K.K."/>
        </authorList>
    </citation>
    <scope>NUCLEOTIDE SEQUENCE</scope>
</reference>
<dbReference type="EMBL" id="BQKI01000022">
    <property type="protein sequence ID" value="GJN12183.1"/>
    <property type="molecule type" value="Genomic_DNA"/>
</dbReference>
<reference evidence="1" key="1">
    <citation type="journal article" date="2018" name="DNA Res.">
        <title>Multiple hybrid de novo genome assembly of finger millet, an orphan allotetraploid crop.</title>
        <authorList>
            <person name="Hatakeyama M."/>
            <person name="Aluri S."/>
            <person name="Balachadran M.T."/>
            <person name="Sivarajan S.R."/>
            <person name="Patrignani A."/>
            <person name="Gruter S."/>
            <person name="Poveda L."/>
            <person name="Shimizu-Inatsugi R."/>
            <person name="Baeten J."/>
            <person name="Francoijs K.J."/>
            <person name="Nataraja K.N."/>
            <person name="Reddy Y.A.N."/>
            <person name="Phadnis S."/>
            <person name="Ravikumar R.L."/>
            <person name="Schlapbach R."/>
            <person name="Sreeman S.M."/>
            <person name="Shimizu K.K."/>
        </authorList>
    </citation>
    <scope>NUCLEOTIDE SEQUENCE</scope>
</reference>
<evidence type="ECO:0000313" key="2">
    <source>
        <dbReference type="Proteomes" id="UP001054889"/>
    </source>
</evidence>
<gene>
    <name evidence="1" type="primary">ga30440</name>
    <name evidence="1" type="ORF">PR202_ga30440</name>
</gene>
<dbReference type="Proteomes" id="UP001054889">
    <property type="component" value="Unassembled WGS sequence"/>
</dbReference>
<name>A0AAV5DNW3_ELECO</name>